<evidence type="ECO:0000313" key="2">
    <source>
        <dbReference type="EMBL" id="CZT09166.1"/>
    </source>
</evidence>
<organism evidence="2 3">
    <name type="scientific">Rhynchosporium agropyri</name>
    <dbReference type="NCBI Taxonomy" id="914238"/>
    <lineage>
        <taxon>Eukaryota</taxon>
        <taxon>Fungi</taxon>
        <taxon>Dikarya</taxon>
        <taxon>Ascomycota</taxon>
        <taxon>Pezizomycotina</taxon>
        <taxon>Leotiomycetes</taxon>
        <taxon>Helotiales</taxon>
        <taxon>Ploettnerulaceae</taxon>
        <taxon>Rhynchosporium</taxon>
    </lineage>
</organism>
<accession>A0A1E1LF65</accession>
<feature type="region of interest" description="Disordered" evidence="1">
    <location>
        <begin position="1"/>
        <end position="30"/>
    </location>
</feature>
<feature type="compositionally biased region" description="Basic and acidic residues" evidence="1">
    <location>
        <begin position="1"/>
        <end position="24"/>
    </location>
</feature>
<feature type="compositionally biased region" description="Basic and acidic residues" evidence="1">
    <location>
        <begin position="80"/>
        <end position="96"/>
    </location>
</feature>
<evidence type="ECO:0000313" key="3">
    <source>
        <dbReference type="Proteomes" id="UP000178912"/>
    </source>
</evidence>
<sequence length="96" mass="11302">MTETLRSDERNYKEQCGVSKDRNVPPDTSRGCRLMHRSKHCWDEAKDKRAIMGQILYQKENRTGDFKMTGLFLKGFVESSDEKENDDERKDLKADR</sequence>
<dbReference type="Proteomes" id="UP000178912">
    <property type="component" value="Unassembled WGS sequence"/>
</dbReference>
<keyword evidence="3" id="KW-1185">Reference proteome</keyword>
<dbReference type="EMBL" id="FJUX01000112">
    <property type="protein sequence ID" value="CZT09166.1"/>
    <property type="molecule type" value="Genomic_DNA"/>
</dbReference>
<feature type="region of interest" description="Disordered" evidence="1">
    <location>
        <begin position="77"/>
        <end position="96"/>
    </location>
</feature>
<gene>
    <name evidence="2" type="ORF">RAG0_14025</name>
</gene>
<dbReference type="AlphaFoldDB" id="A0A1E1LF65"/>
<evidence type="ECO:0000256" key="1">
    <source>
        <dbReference type="SAM" id="MobiDB-lite"/>
    </source>
</evidence>
<name>A0A1E1LF65_9HELO</name>
<reference evidence="3" key="1">
    <citation type="submission" date="2016-03" db="EMBL/GenBank/DDBJ databases">
        <authorList>
            <person name="Guldener U."/>
        </authorList>
    </citation>
    <scope>NUCLEOTIDE SEQUENCE [LARGE SCALE GENOMIC DNA]</scope>
    <source>
        <strain evidence="3">04CH-RAC-A.6.1</strain>
    </source>
</reference>
<protein>
    <submittedName>
        <fullName evidence="2">Uncharacterized protein</fullName>
    </submittedName>
</protein>
<proteinExistence type="predicted"/>